<dbReference type="OrthoDB" id="4058511at2759"/>
<gene>
    <name evidence="2" type="ORF">BN860_06634g</name>
</gene>
<proteinExistence type="predicted"/>
<protein>
    <submittedName>
        <fullName evidence="2">ZYBA0S04-06634g1_1</fullName>
    </submittedName>
</protein>
<keyword evidence="3" id="KW-1185">Reference proteome</keyword>
<dbReference type="AlphaFoldDB" id="A0A8J2T5X2"/>
<dbReference type="Proteomes" id="UP000019375">
    <property type="component" value="Unassembled WGS sequence"/>
</dbReference>
<reference evidence="3" key="1">
    <citation type="journal article" date="2013" name="Genome Announc.">
        <title>Genome sequence of the food spoilage yeast Zygosaccharomyces bailii CLIB 213(T).</title>
        <authorList>
            <person name="Galeote V."/>
            <person name="Bigey F."/>
            <person name="Devillers H."/>
            <person name="Neuveglise C."/>
            <person name="Dequin S."/>
        </authorList>
    </citation>
    <scope>NUCLEOTIDE SEQUENCE [LARGE SCALE GENOMIC DNA]</scope>
    <source>
        <strain evidence="3">CLIB 213 / ATCC 58445 / CBS 680 / CCRC 21525 / NBRC 1098 / NCYC 1416 / NRRL Y-2227</strain>
    </source>
</reference>
<keyword evidence="1" id="KW-1133">Transmembrane helix</keyword>
<dbReference type="EMBL" id="HG316457">
    <property type="protein sequence ID" value="CDF89535.1"/>
    <property type="molecule type" value="Genomic_DNA"/>
</dbReference>
<name>A0A8J2T5X2_ZYGB2</name>
<evidence type="ECO:0000256" key="1">
    <source>
        <dbReference type="SAM" id="Phobius"/>
    </source>
</evidence>
<feature type="transmembrane region" description="Helical" evidence="1">
    <location>
        <begin position="75"/>
        <end position="94"/>
    </location>
</feature>
<organism evidence="2 3">
    <name type="scientific">Zygosaccharomyces bailii (strain CLIB 213 / ATCC 58445 / CBS 680 / BCRC 21525 / NBRC 1098 / NCYC 1416 / NRRL Y-2227)</name>
    <dbReference type="NCBI Taxonomy" id="1333698"/>
    <lineage>
        <taxon>Eukaryota</taxon>
        <taxon>Fungi</taxon>
        <taxon>Dikarya</taxon>
        <taxon>Ascomycota</taxon>
        <taxon>Saccharomycotina</taxon>
        <taxon>Saccharomycetes</taxon>
        <taxon>Saccharomycetales</taxon>
        <taxon>Saccharomycetaceae</taxon>
        <taxon>Zygosaccharomyces</taxon>
    </lineage>
</organism>
<keyword evidence="1" id="KW-0812">Transmembrane</keyword>
<keyword evidence="1" id="KW-0472">Membrane</keyword>
<evidence type="ECO:0000313" key="3">
    <source>
        <dbReference type="Proteomes" id="UP000019375"/>
    </source>
</evidence>
<evidence type="ECO:0000313" key="2">
    <source>
        <dbReference type="EMBL" id="CDF89535.1"/>
    </source>
</evidence>
<accession>A0A8J2T5X2</accession>
<sequence length="306" mass="35637">MLRCRAWRPVFQRWLKKGPADPRYVFSQPPLTGGTGQNGTHFFTDPQDGKQDKGNSVEAIGEEIARQRRQKRTQFAFRLFVVSIASVLGYSIGYKVIYKGEQTFLPLLPASRIRKLSAEDSRRIKVEEVKLLSRVRVLEKLSQHEMIKEQYGVPLLNVEAPNVDEFTMWCEDMDPCVTGLIIEPDDGRRSTHVWYRIPHILKWRLTYRPINLSKTINELAQSVGLSVNDVFQIISPEKVYGSFKYEYPVAGDDHPMHLWFLGEMKLGKDSLIIYKGRYHVDVKLEQIHLLRRENGKLIRYILYKNE</sequence>